<dbReference type="Gene3D" id="3.20.20.70">
    <property type="entry name" value="Aldolase class I"/>
    <property type="match status" value="1"/>
</dbReference>
<dbReference type="SUPFAM" id="SSF51395">
    <property type="entry name" value="FMN-linked oxidoreductases"/>
    <property type="match status" value="1"/>
</dbReference>
<dbReference type="KEGG" id="ssm:Spirs_1436"/>
<dbReference type="PROSITE" id="PS51384">
    <property type="entry name" value="FAD_FR"/>
    <property type="match status" value="1"/>
</dbReference>
<dbReference type="HOGENOM" id="CLU_493318_0_0_12"/>
<dbReference type="InterPro" id="IPR013785">
    <property type="entry name" value="Aldolase_TIM"/>
</dbReference>
<evidence type="ECO:0000259" key="2">
    <source>
        <dbReference type="PROSITE" id="PS51384"/>
    </source>
</evidence>
<keyword evidence="1" id="KW-0560">Oxidoreductase</keyword>
<name>E1R528_SEDSS</name>
<sequence>MSSEKDRFGLSWPKDAGSRREALRSRLGCGEGRFGGFATVSGILSTRPEMIRELDRRIPGLVMITTKSYQLVPNPGNREPIIVETSAGSFGNAVGLRNPGMEKALEELIRLRSSWKMRALLNVSLSGSSPEEFVRLAEGFSPVADTLELNFSCPHAAPGYGMSIGVDPELVERYVKAIREVTDLPLLPKLTPNTEDIGAVAEAAMRAGADGLVAVNTFGPELYIEKHSGKPILMNIHGGKGGKSGRWIHREAVEKVRSIREQVGADPLIIGMGGVEDATGVIAMREAGADVVGIGSAFAMVRPEDWEGWFEELAPSDGAEKNGRTAVPRIEKPQMVYRPYRIRSARSGIGGLRRITLDGRVPFEAGQFVFLWIPGVGEKPFSVALSDPLTFLVRERGEMTRALCALEAGDTLYMRGMYGSGARLPATRRAWILAGGTGLAVVPTLASALSGRGSKLSIFMALSDREAAAGTMRDADTLFSKELSALGSYQVVQDDGVIGRAVKVFAGELAAEGSAAESALYVIGPAPFMEAAAATGRAAGIPADRISLSIETSTRCGVGLCGECVCAGKLTCREGTFFTLTELEVRGVKPGDFSDDH</sequence>
<dbReference type="GO" id="GO:0005737">
    <property type="term" value="C:cytoplasm"/>
    <property type="evidence" value="ECO:0007669"/>
    <property type="project" value="InterPro"/>
</dbReference>
<dbReference type="InterPro" id="IPR017927">
    <property type="entry name" value="FAD-bd_FR_type"/>
</dbReference>
<dbReference type="OrthoDB" id="9796486at2"/>
<dbReference type="InterPro" id="IPR017938">
    <property type="entry name" value="Riboflavin_synthase-like_b-brl"/>
</dbReference>
<dbReference type="InterPro" id="IPR039261">
    <property type="entry name" value="FNR_nucleotide-bd"/>
</dbReference>
<dbReference type="eggNOG" id="COG0543">
    <property type="taxonomic scope" value="Bacteria"/>
</dbReference>
<dbReference type="STRING" id="573413.Spirs_1436"/>
<dbReference type="RefSeq" id="WP_013254027.1">
    <property type="nucleotide sequence ID" value="NC_014364.1"/>
</dbReference>
<keyword evidence="4" id="KW-1185">Reference proteome</keyword>
<evidence type="ECO:0000313" key="4">
    <source>
        <dbReference type="Proteomes" id="UP000002318"/>
    </source>
</evidence>
<dbReference type="SUPFAM" id="SSF63380">
    <property type="entry name" value="Riboflavin synthase domain-like"/>
    <property type="match status" value="1"/>
</dbReference>
<dbReference type="GO" id="GO:0016627">
    <property type="term" value="F:oxidoreductase activity, acting on the CH-CH group of donors"/>
    <property type="evidence" value="ECO:0007669"/>
    <property type="project" value="InterPro"/>
</dbReference>
<gene>
    <name evidence="3" type="ordered locus">Spirs_1436</name>
</gene>
<dbReference type="SUPFAM" id="SSF52343">
    <property type="entry name" value="Ferredoxin reductase-like, C-terminal NADP-linked domain"/>
    <property type="match status" value="1"/>
</dbReference>
<evidence type="ECO:0000313" key="3">
    <source>
        <dbReference type="EMBL" id="ADK80563.1"/>
    </source>
</evidence>
<dbReference type="Proteomes" id="UP000002318">
    <property type="component" value="Chromosome"/>
</dbReference>
<dbReference type="PRINTS" id="PR00410">
    <property type="entry name" value="PHEHYDRXLASE"/>
</dbReference>
<dbReference type="AlphaFoldDB" id="E1R528"/>
<dbReference type="eggNOG" id="COG0167">
    <property type="taxonomic scope" value="Bacteria"/>
</dbReference>
<accession>E1R528</accession>
<dbReference type="InterPro" id="IPR050353">
    <property type="entry name" value="PyrK_electron_transfer"/>
</dbReference>
<protein>
    <submittedName>
        <fullName evidence="3">Dihydroorotate dehydrogenase family protein</fullName>
    </submittedName>
</protein>
<organism evidence="3 4">
    <name type="scientific">Sediminispirochaeta smaragdinae (strain DSM 11293 / JCM 15392 / SEBR 4228)</name>
    <name type="common">Spirochaeta smaragdinae</name>
    <dbReference type="NCBI Taxonomy" id="573413"/>
    <lineage>
        <taxon>Bacteria</taxon>
        <taxon>Pseudomonadati</taxon>
        <taxon>Spirochaetota</taxon>
        <taxon>Spirochaetia</taxon>
        <taxon>Spirochaetales</taxon>
        <taxon>Spirochaetaceae</taxon>
        <taxon>Sediminispirochaeta</taxon>
    </lineage>
</organism>
<dbReference type="Pfam" id="PF01180">
    <property type="entry name" value="DHO_dh"/>
    <property type="match status" value="1"/>
</dbReference>
<dbReference type="Gene3D" id="2.40.30.10">
    <property type="entry name" value="Translation factors"/>
    <property type="match status" value="1"/>
</dbReference>
<evidence type="ECO:0000256" key="1">
    <source>
        <dbReference type="ARBA" id="ARBA00023002"/>
    </source>
</evidence>
<dbReference type="EMBL" id="CP002116">
    <property type="protein sequence ID" value="ADK80563.1"/>
    <property type="molecule type" value="Genomic_DNA"/>
</dbReference>
<dbReference type="PANTHER" id="PTHR43513">
    <property type="entry name" value="DIHYDROOROTATE DEHYDROGENASE B (NAD(+)), ELECTRON TRANSFER SUBUNIT"/>
    <property type="match status" value="1"/>
</dbReference>
<dbReference type="InterPro" id="IPR005720">
    <property type="entry name" value="Dihydroorotate_DH_cat"/>
</dbReference>
<dbReference type="PANTHER" id="PTHR43513:SF3">
    <property type="entry name" value="DIHYDROOROTATE DEHYDROGENASE B (NAD(+)), ELECTRON TRANSFER SUBUNIT-RELATED"/>
    <property type="match status" value="1"/>
</dbReference>
<reference evidence="3 4" key="1">
    <citation type="journal article" date="2010" name="Stand. Genomic Sci.">
        <title>Complete genome sequence of Spirochaeta smaragdinae type strain (SEBR 4228).</title>
        <authorList>
            <person name="Mavromatis K."/>
            <person name="Yasawong M."/>
            <person name="Chertkov O."/>
            <person name="Lapidus A."/>
            <person name="Lucas S."/>
            <person name="Nolan M."/>
            <person name="Del Rio T.G."/>
            <person name="Tice H."/>
            <person name="Cheng J.F."/>
            <person name="Pitluck S."/>
            <person name="Liolios K."/>
            <person name="Ivanova N."/>
            <person name="Tapia R."/>
            <person name="Han C."/>
            <person name="Bruce D."/>
            <person name="Goodwin L."/>
            <person name="Pati A."/>
            <person name="Chen A."/>
            <person name="Palaniappan K."/>
            <person name="Land M."/>
            <person name="Hauser L."/>
            <person name="Chang Y.J."/>
            <person name="Jeffries C.D."/>
            <person name="Detter J.C."/>
            <person name="Rohde M."/>
            <person name="Brambilla E."/>
            <person name="Spring S."/>
            <person name="Goker M."/>
            <person name="Sikorski J."/>
            <person name="Woyke T."/>
            <person name="Bristow J."/>
            <person name="Eisen J.A."/>
            <person name="Markowitz V."/>
            <person name="Hugenholtz P."/>
            <person name="Klenk H.P."/>
            <person name="Kyrpides N.C."/>
        </authorList>
    </citation>
    <scope>NUCLEOTIDE SEQUENCE [LARGE SCALE GENOMIC DNA]</scope>
    <source>
        <strain evidence="4">DSM 11293 / JCM 15392 / SEBR 4228</strain>
    </source>
</reference>
<feature type="domain" description="FAD-binding FR-type" evidence="2">
    <location>
        <begin position="335"/>
        <end position="424"/>
    </location>
</feature>
<proteinExistence type="predicted"/>
<dbReference type="Gene3D" id="3.40.50.80">
    <property type="entry name" value="Nucleotide-binding domain of ferredoxin-NADP reductase (FNR) module"/>
    <property type="match status" value="1"/>
</dbReference>